<reference evidence="1 2" key="1">
    <citation type="submission" date="2020-09" db="EMBL/GenBank/DDBJ databases">
        <authorList>
            <person name="Ford S."/>
            <person name="Moeskjaer S."/>
            <person name="Young P."/>
            <person name="Santamaria R.I."/>
            <person name="Harrison E."/>
        </authorList>
    </citation>
    <scope>NUCLEOTIDE SEQUENCE [LARGE SCALE GENOMIC DNA]</scope>
</reference>
<dbReference type="EMBL" id="MW023914">
    <property type="protein sequence ID" value="QQM14042.1"/>
    <property type="molecule type" value="Genomic_DNA"/>
</dbReference>
<evidence type="ECO:0000313" key="2">
    <source>
        <dbReference type="Proteomes" id="UP000596077"/>
    </source>
</evidence>
<accession>A0A7T7GRR5</accession>
<evidence type="ECO:0000313" key="1">
    <source>
        <dbReference type="EMBL" id="QQM14042.1"/>
    </source>
</evidence>
<keyword evidence="2" id="KW-1185">Reference proteome</keyword>
<protein>
    <submittedName>
        <fullName evidence="1">Uncharacterized protein</fullName>
    </submittedName>
</protein>
<sequence>MAFVALDLWDRPQSKPKGTIIYLNTDYIVSFSEYPEIGSTKLTYDNVSGRADIEVAGLAHEIAELIQTATKK</sequence>
<name>A0A7T7GRR5_9CAUD</name>
<organism evidence="1 2">
    <name type="scientific">Rhizobium phage vB_RleA_TRX32-1</name>
    <dbReference type="NCBI Taxonomy" id="2777321"/>
    <lineage>
        <taxon>Viruses</taxon>
        <taxon>Duplodnaviria</taxon>
        <taxon>Heunggongvirae</taxon>
        <taxon>Uroviricota</taxon>
        <taxon>Caudoviricetes</taxon>
        <taxon>Autographivirales</taxon>
        <taxon>Paadamvirus</taxon>
        <taxon>Paadamvirus TRX321</taxon>
    </lineage>
</organism>
<dbReference type="Proteomes" id="UP000596077">
    <property type="component" value="Genome"/>
</dbReference>
<proteinExistence type="predicted"/>